<keyword evidence="5" id="KW-1185">Reference proteome</keyword>
<dbReference type="SMART" id="SM00369">
    <property type="entry name" value="LRR_TYP"/>
    <property type="match status" value="5"/>
</dbReference>
<evidence type="ECO:0000313" key="5">
    <source>
        <dbReference type="Proteomes" id="UP000183832"/>
    </source>
</evidence>
<proteinExistence type="predicted"/>
<dbReference type="InterPro" id="IPR003591">
    <property type="entry name" value="Leu-rich_rpt_typical-subtyp"/>
</dbReference>
<feature type="chain" id="PRO_5012317401" evidence="3">
    <location>
        <begin position="22"/>
        <end position="232"/>
    </location>
</feature>
<reference evidence="4 5" key="1">
    <citation type="submission" date="2015-04" db="EMBL/GenBank/DDBJ databases">
        <authorList>
            <person name="Syromyatnikov M.Y."/>
            <person name="Popov V.N."/>
        </authorList>
    </citation>
    <scope>NUCLEOTIDE SEQUENCE [LARGE SCALE GENOMIC DNA]</scope>
</reference>
<dbReference type="OrthoDB" id="1099686at2759"/>
<sequence>MCVYNVLIVFAVLCVTKSINCVDWTLNCSTSCHCKWINGKKSALCNALSLTQIPSNLSTEVQVLMLNENNLQTLNREEFTTLGLINLQKIYLKKSNIKYLHRETFKNLKILVELDLSENLIEQLDKQTFSGNDRLRILYLYSNPIKILIADQFPVLPYLRTIDLHNCEISSIDETSFSNIDLLEYLNLKQNSLRTLPGNVFTHMKNLKTLLIDDNPWQCDCKLKKFRNWYVE</sequence>
<dbReference type="Proteomes" id="UP000183832">
    <property type="component" value="Unassembled WGS sequence"/>
</dbReference>
<dbReference type="InterPro" id="IPR032675">
    <property type="entry name" value="LRR_dom_sf"/>
</dbReference>
<dbReference type="SUPFAM" id="SSF52058">
    <property type="entry name" value="L domain-like"/>
    <property type="match status" value="1"/>
</dbReference>
<dbReference type="Gene3D" id="3.80.10.10">
    <property type="entry name" value="Ribonuclease Inhibitor"/>
    <property type="match status" value="2"/>
</dbReference>
<keyword evidence="1" id="KW-0433">Leucine-rich repeat</keyword>
<dbReference type="AlphaFoldDB" id="A0A1J1ITD9"/>
<dbReference type="InterPro" id="IPR001611">
    <property type="entry name" value="Leu-rich_rpt"/>
</dbReference>
<evidence type="ECO:0000256" key="2">
    <source>
        <dbReference type="ARBA" id="ARBA00022737"/>
    </source>
</evidence>
<dbReference type="FunFam" id="3.80.10.10:FF:000082">
    <property type="entry name" value="Leucine-rich repeat-containing 24"/>
    <property type="match status" value="1"/>
</dbReference>
<evidence type="ECO:0000256" key="1">
    <source>
        <dbReference type="ARBA" id="ARBA00022614"/>
    </source>
</evidence>
<organism evidence="4 5">
    <name type="scientific">Clunio marinus</name>
    <dbReference type="NCBI Taxonomy" id="568069"/>
    <lineage>
        <taxon>Eukaryota</taxon>
        <taxon>Metazoa</taxon>
        <taxon>Ecdysozoa</taxon>
        <taxon>Arthropoda</taxon>
        <taxon>Hexapoda</taxon>
        <taxon>Insecta</taxon>
        <taxon>Pterygota</taxon>
        <taxon>Neoptera</taxon>
        <taxon>Endopterygota</taxon>
        <taxon>Diptera</taxon>
        <taxon>Nematocera</taxon>
        <taxon>Chironomoidea</taxon>
        <taxon>Chironomidae</taxon>
        <taxon>Clunio</taxon>
    </lineage>
</organism>
<feature type="non-terminal residue" evidence="4">
    <location>
        <position position="232"/>
    </location>
</feature>
<dbReference type="PANTHER" id="PTHR24366:SF87">
    <property type="entry name" value="KEKKON 6, ISOFORM B"/>
    <property type="match status" value="1"/>
</dbReference>
<protein>
    <submittedName>
        <fullName evidence="4">CLUMA_CG015355, isoform A</fullName>
    </submittedName>
</protein>
<dbReference type="PANTHER" id="PTHR24366">
    <property type="entry name" value="IG(IMMUNOGLOBULIN) AND LRR(LEUCINE RICH REPEAT) DOMAINS"/>
    <property type="match status" value="1"/>
</dbReference>
<dbReference type="Pfam" id="PF13855">
    <property type="entry name" value="LRR_8"/>
    <property type="match status" value="2"/>
</dbReference>
<evidence type="ECO:0000313" key="4">
    <source>
        <dbReference type="EMBL" id="CRL02374.1"/>
    </source>
</evidence>
<dbReference type="EMBL" id="CVRI01000057">
    <property type="protein sequence ID" value="CRL02374.1"/>
    <property type="molecule type" value="Genomic_DNA"/>
</dbReference>
<accession>A0A1J1ITD9</accession>
<keyword evidence="2" id="KW-0677">Repeat</keyword>
<feature type="signal peptide" evidence="3">
    <location>
        <begin position="1"/>
        <end position="21"/>
    </location>
</feature>
<keyword evidence="3" id="KW-0732">Signal</keyword>
<gene>
    <name evidence="4" type="ORF">CLUMA_CG015355</name>
</gene>
<name>A0A1J1ITD9_9DIPT</name>
<evidence type="ECO:0000256" key="3">
    <source>
        <dbReference type="SAM" id="SignalP"/>
    </source>
</evidence>